<accession>A0A0T5NRR8</accession>
<evidence type="ECO:0000313" key="1">
    <source>
        <dbReference type="EMBL" id="KRS11643.1"/>
    </source>
</evidence>
<name>A0A0T5NRR8_9RHOB</name>
<sequence>MTETANSVDDTSIDLPERLDFAACETLAASFETRRGTALRLRAGNVGFLGALAAEILVRARMEWQADGTAFDLVDPSPDFLRGLTLLGIPRHALIQEDTA</sequence>
<dbReference type="PATRIC" id="fig|1641875.4.peg.875"/>
<dbReference type="Gene3D" id="3.30.750.24">
    <property type="entry name" value="STAS domain"/>
    <property type="match status" value="1"/>
</dbReference>
<proteinExistence type="predicted"/>
<organism evidence="1 2">
    <name type="scientific">Roseovarius atlanticus</name>
    <dbReference type="NCBI Taxonomy" id="1641875"/>
    <lineage>
        <taxon>Bacteria</taxon>
        <taxon>Pseudomonadati</taxon>
        <taxon>Pseudomonadota</taxon>
        <taxon>Alphaproteobacteria</taxon>
        <taxon>Rhodobacterales</taxon>
        <taxon>Roseobacteraceae</taxon>
        <taxon>Roseovarius</taxon>
    </lineage>
</organism>
<evidence type="ECO:0000313" key="2">
    <source>
        <dbReference type="Proteomes" id="UP000051295"/>
    </source>
</evidence>
<dbReference type="EMBL" id="LAXJ01000018">
    <property type="protein sequence ID" value="KRS11643.1"/>
    <property type="molecule type" value="Genomic_DNA"/>
</dbReference>
<gene>
    <name evidence="1" type="ORF">XM53_15325</name>
</gene>
<dbReference type="RefSeq" id="WP_057794857.1">
    <property type="nucleotide sequence ID" value="NZ_LAXJ01000018.1"/>
</dbReference>
<dbReference type="InterPro" id="IPR036513">
    <property type="entry name" value="STAS_dom_sf"/>
</dbReference>
<dbReference type="AlphaFoldDB" id="A0A0T5NRR8"/>
<reference evidence="1 2" key="1">
    <citation type="submission" date="2015-04" db="EMBL/GenBank/DDBJ databases">
        <title>The draft genome sequence of Roseovarius sp.R12b.</title>
        <authorList>
            <person name="Li G."/>
            <person name="Lai Q."/>
            <person name="Shao Z."/>
            <person name="Yan P."/>
        </authorList>
    </citation>
    <scope>NUCLEOTIDE SEQUENCE [LARGE SCALE GENOMIC DNA]</scope>
    <source>
        <strain evidence="1 2">R12B</strain>
    </source>
</reference>
<keyword evidence="2" id="KW-1185">Reference proteome</keyword>
<dbReference type="Proteomes" id="UP000051295">
    <property type="component" value="Unassembled WGS sequence"/>
</dbReference>
<comment type="caution">
    <text evidence="1">The sequence shown here is derived from an EMBL/GenBank/DDBJ whole genome shotgun (WGS) entry which is preliminary data.</text>
</comment>
<protein>
    <submittedName>
        <fullName evidence="1">Uncharacterized protein</fullName>
    </submittedName>
</protein>
<dbReference type="OrthoDB" id="7280289at2"/>
<dbReference type="SUPFAM" id="SSF52091">
    <property type="entry name" value="SpoIIaa-like"/>
    <property type="match status" value="1"/>
</dbReference>
<dbReference type="STRING" id="1641875.XM53_15325"/>